<dbReference type="Pfam" id="PF03772">
    <property type="entry name" value="Competence"/>
    <property type="match status" value="1"/>
</dbReference>
<evidence type="ECO:0000256" key="1">
    <source>
        <dbReference type="ARBA" id="ARBA00004651"/>
    </source>
</evidence>
<evidence type="ECO:0000256" key="4">
    <source>
        <dbReference type="ARBA" id="ARBA00022989"/>
    </source>
</evidence>
<dbReference type="InterPro" id="IPR004477">
    <property type="entry name" value="ComEC_N"/>
</dbReference>
<dbReference type="InterPro" id="IPR025405">
    <property type="entry name" value="DUF4131"/>
</dbReference>
<keyword evidence="3 6" id="KW-0812">Transmembrane</keyword>
<feature type="transmembrane region" description="Helical" evidence="6">
    <location>
        <begin position="352"/>
        <end position="372"/>
    </location>
</feature>
<dbReference type="AlphaFoldDB" id="A0A1I3SEB4"/>
<dbReference type="PANTHER" id="PTHR30619:SF1">
    <property type="entry name" value="RECOMBINATION PROTEIN 2"/>
    <property type="match status" value="1"/>
</dbReference>
<feature type="transmembrane region" description="Helical" evidence="6">
    <location>
        <begin position="475"/>
        <end position="495"/>
    </location>
</feature>
<feature type="transmembrane region" description="Helical" evidence="6">
    <location>
        <begin position="6"/>
        <end position="25"/>
    </location>
</feature>
<name>A0A1I3SEB4_9FLAO</name>
<dbReference type="EMBL" id="FORU01000010">
    <property type="protein sequence ID" value="SFJ55866.1"/>
    <property type="molecule type" value="Genomic_DNA"/>
</dbReference>
<reference evidence="10" key="1">
    <citation type="submission" date="2016-10" db="EMBL/GenBank/DDBJ databases">
        <authorList>
            <person name="Varghese N."/>
            <person name="Submissions S."/>
        </authorList>
    </citation>
    <scope>NUCLEOTIDE SEQUENCE [LARGE SCALE GENOMIC DNA]</scope>
    <source>
        <strain evidence="10">DSM 26542</strain>
    </source>
</reference>
<dbReference type="OrthoDB" id="9761531at2"/>
<dbReference type="InterPro" id="IPR052159">
    <property type="entry name" value="Competence_DNA_uptake"/>
</dbReference>
<keyword evidence="5 6" id="KW-0472">Membrane</keyword>
<feature type="transmembrane region" description="Helical" evidence="6">
    <location>
        <begin position="30"/>
        <end position="48"/>
    </location>
</feature>
<sequence length="669" mass="77676">MRVLKFSFLGILTTFIIGLVSNEFIGFGRAVLLLIIAIVGLILISFLKPFQYFKYSWLSLLFYAMTCFTFFSLGLVTYHIHDANSYQLNHIEPFMDNENHSISIVFGEELKSNSYNQRFYASLEGIDNKEVKGKLLVSLPLDSRTPKIGEQWFCYTRVSKLTPLRFLGGFDYSKYLHNQEVYGQLRLSENNSYKIGEKSNWGLDVARGRLNMMERFQSAFSLNQASQLGISLLFGERNSLDSDLIRDFKNTGVMHVLAISGLHVGILFMMLQFLFKWIPRIPRELLILLCLWGFALLSGLSASVFRAVLMFTIVSVARLYRRQPYSMNTVGFAMLFSLCLNPKWIYDIGFQLSYAAVFSILFFYPIFKKYTYSKWWAFRYFKDLVAVSIAAQVGIFPLLLFYFHQFPWYFLLGNIVAIPLVTLLLFSGFIILFFSFVWLDLAKLVAYVFEWLSQLLVYGIKVVNGLPFGTSDNVVFHYTLLFSLGLFLFSLGVCLKRFNSKKILIVLVAIFIVQLNVFFIDYNLRRESGLIVSSDSKGILVFVKEKDESVVYSDHFEEKRYHKIITDYQRVNWIDNISFSKMPIGFEYNDSRYLVVSKPEVLYINDKQDVLLITNAVKLNYDRLFEQTDPKLVVLASNMPQWIKGYIKESCNKKRIPFHDISEKGFYKL</sequence>
<dbReference type="GO" id="GO:0005886">
    <property type="term" value="C:plasma membrane"/>
    <property type="evidence" value="ECO:0007669"/>
    <property type="project" value="UniProtKB-SubCell"/>
</dbReference>
<comment type="subcellular location">
    <subcellularLocation>
        <location evidence="1">Cell membrane</location>
        <topology evidence="1">Multi-pass membrane protein</topology>
    </subcellularLocation>
</comment>
<evidence type="ECO:0000256" key="2">
    <source>
        <dbReference type="ARBA" id="ARBA00022475"/>
    </source>
</evidence>
<keyword evidence="2" id="KW-1003">Cell membrane</keyword>
<dbReference type="PANTHER" id="PTHR30619">
    <property type="entry name" value="DNA INTERNALIZATION/COMPETENCE PROTEIN COMEC/REC2"/>
    <property type="match status" value="1"/>
</dbReference>
<accession>A0A1I3SEB4</accession>
<dbReference type="Pfam" id="PF13567">
    <property type="entry name" value="DUF4131"/>
    <property type="match status" value="1"/>
</dbReference>
<keyword evidence="4 6" id="KW-1133">Transmembrane helix</keyword>
<dbReference type="STRING" id="1150112.SAMN04487893_11015"/>
<feature type="transmembrane region" description="Helical" evidence="6">
    <location>
        <begin position="444"/>
        <end position="463"/>
    </location>
</feature>
<organism evidence="9 10">
    <name type="scientific">Myroides guanonis</name>
    <dbReference type="NCBI Taxonomy" id="1150112"/>
    <lineage>
        <taxon>Bacteria</taxon>
        <taxon>Pseudomonadati</taxon>
        <taxon>Bacteroidota</taxon>
        <taxon>Flavobacteriia</taxon>
        <taxon>Flavobacteriales</taxon>
        <taxon>Flavobacteriaceae</taxon>
        <taxon>Myroides</taxon>
    </lineage>
</organism>
<proteinExistence type="predicted"/>
<dbReference type="RefSeq" id="WP_090679484.1">
    <property type="nucleotide sequence ID" value="NZ_FORU01000010.1"/>
</dbReference>
<feature type="transmembrane region" description="Helical" evidence="6">
    <location>
        <begin position="409"/>
        <end position="437"/>
    </location>
</feature>
<dbReference type="Proteomes" id="UP000243887">
    <property type="component" value="Unassembled WGS sequence"/>
</dbReference>
<evidence type="ECO:0000256" key="5">
    <source>
        <dbReference type="ARBA" id="ARBA00023136"/>
    </source>
</evidence>
<evidence type="ECO:0000259" key="8">
    <source>
        <dbReference type="Pfam" id="PF13567"/>
    </source>
</evidence>
<dbReference type="NCBIfam" id="TIGR00360">
    <property type="entry name" value="ComEC_N-term"/>
    <property type="match status" value="1"/>
</dbReference>
<evidence type="ECO:0000256" key="6">
    <source>
        <dbReference type="SAM" id="Phobius"/>
    </source>
</evidence>
<gene>
    <name evidence="9" type="ORF">SAMN04487893_11015</name>
</gene>
<feature type="transmembrane region" description="Helical" evidence="6">
    <location>
        <begin position="253"/>
        <end position="274"/>
    </location>
</feature>
<evidence type="ECO:0000313" key="9">
    <source>
        <dbReference type="EMBL" id="SFJ55866.1"/>
    </source>
</evidence>
<feature type="domain" description="ComEC/Rec2-related protein" evidence="7">
    <location>
        <begin position="232"/>
        <end position="497"/>
    </location>
</feature>
<feature type="domain" description="DUF4131" evidence="8">
    <location>
        <begin position="32"/>
        <end position="189"/>
    </location>
</feature>
<feature type="transmembrane region" description="Helical" evidence="6">
    <location>
        <begin position="60"/>
        <end position="80"/>
    </location>
</feature>
<feature type="transmembrane region" description="Helical" evidence="6">
    <location>
        <begin position="502"/>
        <end position="520"/>
    </location>
</feature>
<evidence type="ECO:0000259" key="7">
    <source>
        <dbReference type="Pfam" id="PF03772"/>
    </source>
</evidence>
<evidence type="ECO:0000313" key="10">
    <source>
        <dbReference type="Proteomes" id="UP000243887"/>
    </source>
</evidence>
<feature type="transmembrane region" description="Helical" evidence="6">
    <location>
        <begin position="384"/>
        <end position="403"/>
    </location>
</feature>
<evidence type="ECO:0000256" key="3">
    <source>
        <dbReference type="ARBA" id="ARBA00022692"/>
    </source>
</evidence>
<feature type="transmembrane region" description="Helical" evidence="6">
    <location>
        <begin position="286"/>
        <end position="313"/>
    </location>
</feature>
<keyword evidence="10" id="KW-1185">Reference proteome</keyword>
<protein>
    <submittedName>
        <fullName evidence="9">Competence protein ComEC</fullName>
    </submittedName>
</protein>